<sequence length="160" mass="19288">MTQNIYEIFQEIIPELKQQDLPDDLDDYYTFSEWMNESIQIWHYIEMKEFYNHDIEDNHFLIEKNVDCHVIDQKISQAVDQLIEQNKGNKYIDLLDETYEIFFNTLQETAEQQQLSLLVVVKENPDWIFIPKQNDEKLTEIAELFNATFDEDGDLTMFVY</sequence>
<proteinExistence type="predicted"/>
<accession>A0A371YNT5</accession>
<dbReference type="AlphaFoldDB" id="A0A371YNT5"/>
<keyword evidence="4" id="KW-1185">Reference proteome</keyword>
<gene>
    <name evidence="1" type="ORF">ACFODO_11285</name>
    <name evidence="2" type="ORF">C9E89_012805</name>
</gene>
<organism evidence="2 3">
    <name type="scientific">Acinetobacter sichuanensis</name>
    <dbReference type="NCBI Taxonomy" id="2136183"/>
    <lineage>
        <taxon>Bacteria</taxon>
        <taxon>Pseudomonadati</taxon>
        <taxon>Pseudomonadota</taxon>
        <taxon>Gammaproteobacteria</taxon>
        <taxon>Moraxellales</taxon>
        <taxon>Moraxellaceae</taxon>
        <taxon>Acinetobacter</taxon>
    </lineage>
</organism>
<evidence type="ECO:0000313" key="3">
    <source>
        <dbReference type="Proteomes" id="UP000240957"/>
    </source>
</evidence>
<reference evidence="2 3" key="2">
    <citation type="submission" date="2018-08" db="EMBL/GenBank/DDBJ databases">
        <title>The draft genome of Acinetobacter sichuanensis strain WCHAc060041.</title>
        <authorList>
            <person name="Qin J."/>
            <person name="Feng Y."/>
            <person name="Zong Z."/>
        </authorList>
    </citation>
    <scope>NUCLEOTIDE SEQUENCE [LARGE SCALE GENOMIC DNA]</scope>
    <source>
        <strain evidence="2 3">WCHAc060041</strain>
    </source>
</reference>
<evidence type="ECO:0000313" key="4">
    <source>
        <dbReference type="Proteomes" id="UP001595455"/>
    </source>
</evidence>
<dbReference type="OrthoDB" id="6689016at2"/>
<dbReference type="EMBL" id="JBHRSF010000040">
    <property type="protein sequence ID" value="MFC2995845.1"/>
    <property type="molecule type" value="Genomic_DNA"/>
</dbReference>
<evidence type="ECO:0000313" key="2">
    <source>
        <dbReference type="EMBL" id="RFC83135.1"/>
    </source>
</evidence>
<protein>
    <submittedName>
        <fullName evidence="2">Uncharacterized protein</fullName>
    </submittedName>
</protein>
<dbReference type="Proteomes" id="UP000240957">
    <property type="component" value="Unassembled WGS sequence"/>
</dbReference>
<reference evidence="1" key="1">
    <citation type="journal article" date="2014" name="Int. J. Syst. Evol. Microbiol.">
        <title>Complete genome of a new Firmicutes species belonging to the dominant human colonic microbiota ('Ruminococcus bicirculans') reveals two chromosomes and a selective capacity to utilize plant glucans.</title>
        <authorList>
            <consortium name="NISC Comparative Sequencing Program"/>
            <person name="Wegmann U."/>
            <person name="Louis P."/>
            <person name="Goesmann A."/>
            <person name="Henrissat B."/>
            <person name="Duncan S.H."/>
            <person name="Flint H.J."/>
        </authorList>
    </citation>
    <scope>NUCLEOTIDE SEQUENCE</scope>
    <source>
        <strain evidence="1">KCTC 62575</strain>
    </source>
</reference>
<comment type="caution">
    <text evidence="2">The sequence shown here is derived from an EMBL/GenBank/DDBJ whole genome shotgun (WGS) entry which is preliminary data.</text>
</comment>
<dbReference type="Proteomes" id="UP001595455">
    <property type="component" value="Unassembled WGS sequence"/>
</dbReference>
<evidence type="ECO:0000313" key="1">
    <source>
        <dbReference type="EMBL" id="MFC2995845.1"/>
    </source>
</evidence>
<dbReference type="RefSeq" id="WP_107008732.1">
    <property type="nucleotide sequence ID" value="NZ_JBHRSF010000040.1"/>
</dbReference>
<reference evidence="1" key="4">
    <citation type="submission" date="2024-09" db="EMBL/GenBank/DDBJ databases">
        <authorList>
            <person name="Sun Q."/>
            <person name="Mori K."/>
        </authorList>
    </citation>
    <scope>NUCLEOTIDE SEQUENCE</scope>
    <source>
        <strain evidence="1">KCTC 62575</strain>
    </source>
</reference>
<reference evidence="4" key="3">
    <citation type="journal article" date="2019" name="Int. J. Syst. Evol. Microbiol.">
        <title>The Global Catalogue of Microorganisms (GCM) 10K type strain sequencing project: providing services to taxonomists for standard genome sequencing and annotation.</title>
        <authorList>
            <consortium name="The Broad Institute Genomics Platform"/>
            <consortium name="The Broad Institute Genome Sequencing Center for Infectious Disease"/>
            <person name="Wu L."/>
            <person name="Ma J."/>
        </authorList>
    </citation>
    <scope>NUCLEOTIDE SEQUENCE [LARGE SCALE GENOMIC DNA]</scope>
    <source>
        <strain evidence="4">KCTC 62575</strain>
    </source>
</reference>
<dbReference type="EMBL" id="PYIX02000021">
    <property type="protein sequence ID" value="RFC83135.1"/>
    <property type="molecule type" value="Genomic_DNA"/>
</dbReference>
<name>A0A371YNT5_9GAMM</name>